<keyword evidence="4 5" id="KW-0472">Membrane</keyword>
<proteinExistence type="predicted"/>
<feature type="transmembrane region" description="Helical" evidence="5">
    <location>
        <begin position="377"/>
        <end position="396"/>
    </location>
</feature>
<dbReference type="Pfam" id="PF04932">
    <property type="entry name" value="Wzy_C"/>
    <property type="match status" value="1"/>
</dbReference>
<feature type="transmembrane region" description="Helical" evidence="5">
    <location>
        <begin position="71"/>
        <end position="89"/>
    </location>
</feature>
<feature type="transmembrane region" description="Helical" evidence="5">
    <location>
        <begin position="344"/>
        <end position="365"/>
    </location>
</feature>
<evidence type="ECO:0000256" key="1">
    <source>
        <dbReference type="ARBA" id="ARBA00004141"/>
    </source>
</evidence>
<evidence type="ECO:0000256" key="4">
    <source>
        <dbReference type="ARBA" id="ARBA00023136"/>
    </source>
</evidence>
<dbReference type="OrthoDB" id="1492360at2"/>
<feature type="transmembrane region" description="Helical" evidence="5">
    <location>
        <begin position="244"/>
        <end position="264"/>
    </location>
</feature>
<organism evidence="7 8">
    <name type="scientific">Flavipsychrobacter stenotrophus</name>
    <dbReference type="NCBI Taxonomy" id="2077091"/>
    <lineage>
        <taxon>Bacteria</taxon>
        <taxon>Pseudomonadati</taxon>
        <taxon>Bacteroidota</taxon>
        <taxon>Chitinophagia</taxon>
        <taxon>Chitinophagales</taxon>
        <taxon>Chitinophagaceae</taxon>
        <taxon>Flavipsychrobacter</taxon>
    </lineage>
</organism>
<feature type="transmembrane region" description="Helical" evidence="5">
    <location>
        <begin position="166"/>
        <end position="186"/>
    </location>
</feature>
<feature type="domain" description="O-antigen ligase-related" evidence="6">
    <location>
        <begin position="204"/>
        <end position="360"/>
    </location>
</feature>
<feature type="transmembrane region" description="Helical" evidence="5">
    <location>
        <begin position="95"/>
        <end position="114"/>
    </location>
</feature>
<dbReference type="InterPro" id="IPR007016">
    <property type="entry name" value="O-antigen_ligase-rel_domated"/>
</dbReference>
<feature type="transmembrane region" description="Helical" evidence="5">
    <location>
        <begin position="198"/>
        <end position="215"/>
    </location>
</feature>
<dbReference type="GO" id="GO:0016020">
    <property type="term" value="C:membrane"/>
    <property type="evidence" value="ECO:0007669"/>
    <property type="project" value="UniProtKB-SubCell"/>
</dbReference>
<evidence type="ECO:0000256" key="5">
    <source>
        <dbReference type="SAM" id="Phobius"/>
    </source>
</evidence>
<evidence type="ECO:0000313" key="8">
    <source>
        <dbReference type="Proteomes" id="UP000239872"/>
    </source>
</evidence>
<dbReference type="PANTHER" id="PTHR37422">
    <property type="entry name" value="TEICHURONIC ACID BIOSYNTHESIS PROTEIN TUAE"/>
    <property type="match status" value="1"/>
</dbReference>
<reference evidence="7 8" key="1">
    <citation type="submission" date="2018-01" db="EMBL/GenBank/DDBJ databases">
        <title>A novel member of the phylum Bacteroidetes isolated from glacier ice.</title>
        <authorList>
            <person name="Liu Q."/>
            <person name="Xin Y.-H."/>
        </authorList>
    </citation>
    <scope>NUCLEOTIDE SEQUENCE [LARGE SCALE GENOMIC DNA]</scope>
    <source>
        <strain evidence="7 8">RB1R16</strain>
    </source>
</reference>
<dbReference type="Proteomes" id="UP000239872">
    <property type="component" value="Unassembled WGS sequence"/>
</dbReference>
<keyword evidence="8" id="KW-1185">Reference proteome</keyword>
<sequence length="428" mass="48829">MTVTVIVNNLSSKSSFLSNKKVDKSDIAIVCILLMVSGLLISRLFLSLGMILFGINALWNVPPRKWIESKWWLAGIAWVTMYAASFFWSSNKEEWGVFLQLKLPVVLLPLAFTFVPRFTARQLQNFTLIAALMLLAGCGYSISFLVRDYAHFIAEYNISHMLPTPVYRDYLCFSVTCALFIAWVVFMWPRLLNDTVKWIIGGSCLLIFIYLHVLASKSGLLAVYIFAISYAVYSVIARRSLAGILGVLAIPVFLYCAVTFIPTLRERKEHIVYTWYRYMDQDKTGKLGDLSRIMSYDISLKLIKEHPEKGVGTGDMLDAMKEGYAKYYPNVTEEINKLIPHNQFLTVALGCGIPAMIIFAVWVMMPLFTKGTKRDKFFLAITWVMLLLMLFIEPFLESQFGVFIYLFFLLMVMHTMGEKRDVSATSTI</sequence>
<evidence type="ECO:0000313" key="7">
    <source>
        <dbReference type="EMBL" id="PQJ11194.1"/>
    </source>
</evidence>
<dbReference type="InterPro" id="IPR051533">
    <property type="entry name" value="WaaL-like"/>
</dbReference>
<dbReference type="AlphaFoldDB" id="A0A2S7SWT4"/>
<feature type="transmembrane region" description="Helical" evidence="5">
    <location>
        <begin position="221"/>
        <end position="237"/>
    </location>
</feature>
<comment type="subcellular location">
    <subcellularLocation>
        <location evidence="1">Membrane</location>
        <topology evidence="1">Multi-pass membrane protein</topology>
    </subcellularLocation>
</comment>
<dbReference type="RefSeq" id="WP_105038073.1">
    <property type="nucleotide sequence ID" value="NZ_PPSL01000002.1"/>
</dbReference>
<evidence type="ECO:0000256" key="2">
    <source>
        <dbReference type="ARBA" id="ARBA00022692"/>
    </source>
</evidence>
<evidence type="ECO:0000259" key="6">
    <source>
        <dbReference type="Pfam" id="PF04932"/>
    </source>
</evidence>
<gene>
    <name evidence="7" type="ORF">CJD36_005145</name>
</gene>
<name>A0A2S7SWT4_9BACT</name>
<feature type="transmembrane region" description="Helical" evidence="5">
    <location>
        <begin position="27"/>
        <end position="59"/>
    </location>
</feature>
<evidence type="ECO:0000256" key="3">
    <source>
        <dbReference type="ARBA" id="ARBA00022989"/>
    </source>
</evidence>
<keyword evidence="3 5" id="KW-1133">Transmembrane helix</keyword>
<comment type="caution">
    <text evidence="7">The sequence shown here is derived from an EMBL/GenBank/DDBJ whole genome shotgun (WGS) entry which is preliminary data.</text>
</comment>
<protein>
    <recommendedName>
        <fullName evidence="6">O-antigen ligase-related domain-containing protein</fullName>
    </recommendedName>
</protein>
<accession>A0A2S7SWT4</accession>
<keyword evidence="2 5" id="KW-0812">Transmembrane</keyword>
<dbReference type="PANTHER" id="PTHR37422:SF13">
    <property type="entry name" value="LIPOPOLYSACCHARIDE BIOSYNTHESIS PROTEIN PA4999-RELATED"/>
    <property type="match status" value="1"/>
</dbReference>
<feature type="transmembrane region" description="Helical" evidence="5">
    <location>
        <begin position="126"/>
        <end position="146"/>
    </location>
</feature>
<dbReference type="EMBL" id="PPSL01000002">
    <property type="protein sequence ID" value="PQJ11194.1"/>
    <property type="molecule type" value="Genomic_DNA"/>
</dbReference>